<evidence type="ECO:0000259" key="1">
    <source>
        <dbReference type="Pfam" id="PF07929"/>
    </source>
</evidence>
<dbReference type="PANTHER" id="PTHR41878:SF1">
    <property type="entry name" value="TNPR PROTEIN"/>
    <property type="match status" value="1"/>
</dbReference>
<evidence type="ECO:0000313" key="2">
    <source>
        <dbReference type="EMBL" id="GHO56099.1"/>
    </source>
</evidence>
<dbReference type="PANTHER" id="PTHR41878">
    <property type="entry name" value="LEXA REPRESSOR-RELATED"/>
    <property type="match status" value="1"/>
</dbReference>
<evidence type="ECO:0000313" key="3">
    <source>
        <dbReference type="Proteomes" id="UP000654345"/>
    </source>
</evidence>
<feature type="domain" description="Plasmid pRiA4b Orf3-like" evidence="1">
    <location>
        <begin position="10"/>
        <end position="190"/>
    </location>
</feature>
<dbReference type="Gene3D" id="3.10.290.30">
    <property type="entry name" value="MM3350-like"/>
    <property type="match status" value="1"/>
</dbReference>
<proteinExistence type="predicted"/>
<protein>
    <recommendedName>
        <fullName evidence="1">Plasmid pRiA4b Orf3-like domain-containing protein</fullName>
    </recommendedName>
</protein>
<organism evidence="2 3">
    <name type="scientific">Ktedonobacter robiniae</name>
    <dbReference type="NCBI Taxonomy" id="2778365"/>
    <lineage>
        <taxon>Bacteria</taxon>
        <taxon>Bacillati</taxon>
        <taxon>Chloroflexota</taxon>
        <taxon>Ktedonobacteria</taxon>
        <taxon>Ktedonobacterales</taxon>
        <taxon>Ktedonobacteraceae</taxon>
        <taxon>Ktedonobacter</taxon>
    </lineage>
</organism>
<dbReference type="Pfam" id="PF07929">
    <property type="entry name" value="PRiA4_ORF3"/>
    <property type="match status" value="1"/>
</dbReference>
<dbReference type="SUPFAM" id="SSF159941">
    <property type="entry name" value="MM3350-like"/>
    <property type="match status" value="1"/>
</dbReference>
<gene>
    <name evidence="2" type="ORF">KSB_45740</name>
</gene>
<sequence length="200" mass="23273">MGRYQSESRFYLHIQLTGIEPPIWRQMVVPGAISLHTLHKMLQVVMGWENSHLYLFRLTINKKTMVYGLPDPDWDNADMRIRDSRRTKLDATVWAEWLKLTYEYDLGDSWIHQITIEKIEHLQDENRNEDSFWMTPRCLAGGRACPPEDVGGISGYTSFLEALRNPKHPEHTRLRQWVGASYDAELFSVQQANSALAILD</sequence>
<reference evidence="2 3" key="1">
    <citation type="journal article" date="2021" name="Int. J. Syst. Evol. Microbiol.">
        <title>Reticulibacter mediterranei gen. nov., sp. nov., within the new family Reticulibacteraceae fam. nov., and Ktedonospora formicarum gen. nov., sp. nov., Ktedonobacter robiniae sp. nov., Dictyobacter formicarum sp. nov. and Dictyobacter arantiisoli sp. nov., belonging to the class Ktedonobacteria.</title>
        <authorList>
            <person name="Yabe S."/>
            <person name="Zheng Y."/>
            <person name="Wang C.M."/>
            <person name="Sakai Y."/>
            <person name="Abe K."/>
            <person name="Yokota A."/>
            <person name="Donadio S."/>
            <person name="Cavaletti L."/>
            <person name="Monciardini P."/>
        </authorList>
    </citation>
    <scope>NUCLEOTIDE SEQUENCE [LARGE SCALE GENOMIC DNA]</scope>
    <source>
        <strain evidence="2 3">SOSP1-30</strain>
    </source>
</reference>
<dbReference type="InterPro" id="IPR012912">
    <property type="entry name" value="Plasmid_pRiA4b_Orf3-like"/>
</dbReference>
<name>A0ABQ3UTE2_9CHLR</name>
<accession>A0ABQ3UTE2</accession>
<dbReference type="Proteomes" id="UP000654345">
    <property type="component" value="Unassembled WGS sequence"/>
</dbReference>
<keyword evidence="3" id="KW-1185">Reference proteome</keyword>
<comment type="caution">
    <text evidence="2">The sequence shown here is derived from an EMBL/GenBank/DDBJ whole genome shotgun (WGS) entry which is preliminary data.</text>
</comment>
<dbReference type="EMBL" id="BNJG01000002">
    <property type="protein sequence ID" value="GHO56099.1"/>
    <property type="molecule type" value="Genomic_DNA"/>
</dbReference>
<dbReference type="InterPro" id="IPR024047">
    <property type="entry name" value="MM3350-like_sf"/>
</dbReference>
<dbReference type="RefSeq" id="WP_201372678.1">
    <property type="nucleotide sequence ID" value="NZ_BNJG01000002.1"/>
</dbReference>